<reference evidence="3" key="1">
    <citation type="submission" date="2016-10" db="EMBL/GenBank/DDBJ databases">
        <authorList>
            <person name="Varghese N."/>
            <person name="Submissions S."/>
        </authorList>
    </citation>
    <scope>NUCLEOTIDE SEQUENCE [LARGE SCALE GENOMIC DNA]</scope>
    <source>
        <strain evidence="3">DSM 23664</strain>
    </source>
</reference>
<dbReference type="SUPFAM" id="SSF55729">
    <property type="entry name" value="Acyl-CoA N-acyltransferases (Nat)"/>
    <property type="match status" value="1"/>
</dbReference>
<dbReference type="PROSITE" id="PS51186">
    <property type="entry name" value="GNAT"/>
    <property type="match status" value="1"/>
</dbReference>
<sequence>MDVTPIAHLENKDIRRMKRLNKEAFPTKERIAFTKLLALSRSLTFDFLAVKEGETFIGFYLIAKNPGSAYIFFFAVTEKQSSKGYGRQLLNAIKDYYPHQQIVLDLEEMAQTDPLEAHREKKKEFYEENGFHETGYDLAYGGKKYELLCSKNAFDKESFKTLLTDIKPIINRIKPERFEPDIIAKTAE</sequence>
<evidence type="ECO:0000313" key="2">
    <source>
        <dbReference type="EMBL" id="SFC12148.1"/>
    </source>
</evidence>
<evidence type="ECO:0000259" key="1">
    <source>
        <dbReference type="PROSITE" id="PS51186"/>
    </source>
</evidence>
<dbReference type="STRING" id="753702.SAMN04488102_103126"/>
<dbReference type="InterPro" id="IPR000182">
    <property type="entry name" value="GNAT_dom"/>
</dbReference>
<dbReference type="Pfam" id="PF00583">
    <property type="entry name" value="Acetyltransf_1"/>
    <property type="match status" value="1"/>
</dbReference>
<name>A0A1I1GQJ0_9LACT</name>
<dbReference type="OrthoDB" id="9127144at2"/>
<dbReference type="EMBL" id="FOLT01000003">
    <property type="protein sequence ID" value="SFC12148.1"/>
    <property type="molecule type" value="Genomic_DNA"/>
</dbReference>
<keyword evidence="3" id="KW-1185">Reference proteome</keyword>
<organism evidence="2 3">
    <name type="scientific">Alkalibacterium subtropicum</name>
    <dbReference type="NCBI Taxonomy" id="753702"/>
    <lineage>
        <taxon>Bacteria</taxon>
        <taxon>Bacillati</taxon>
        <taxon>Bacillota</taxon>
        <taxon>Bacilli</taxon>
        <taxon>Lactobacillales</taxon>
        <taxon>Carnobacteriaceae</taxon>
        <taxon>Alkalibacterium</taxon>
    </lineage>
</organism>
<dbReference type="Gene3D" id="3.40.630.30">
    <property type="match status" value="1"/>
</dbReference>
<gene>
    <name evidence="2" type="ORF">SAMN04488102_103126</name>
</gene>
<feature type="domain" description="N-acetyltransferase" evidence="1">
    <location>
        <begin position="1"/>
        <end position="152"/>
    </location>
</feature>
<accession>A0A1I1GQJ0</accession>
<dbReference type="AlphaFoldDB" id="A0A1I1GQJ0"/>
<keyword evidence="2" id="KW-0808">Transferase</keyword>
<dbReference type="CDD" id="cd04301">
    <property type="entry name" value="NAT_SF"/>
    <property type="match status" value="1"/>
</dbReference>
<dbReference type="GO" id="GO:0016747">
    <property type="term" value="F:acyltransferase activity, transferring groups other than amino-acyl groups"/>
    <property type="evidence" value="ECO:0007669"/>
    <property type="project" value="InterPro"/>
</dbReference>
<dbReference type="RefSeq" id="WP_091528940.1">
    <property type="nucleotide sequence ID" value="NZ_FOLT01000003.1"/>
</dbReference>
<dbReference type="Proteomes" id="UP000199612">
    <property type="component" value="Unassembled WGS sequence"/>
</dbReference>
<protein>
    <submittedName>
        <fullName evidence="2">Acetyltransferase (GNAT) domain-containing protein</fullName>
    </submittedName>
</protein>
<proteinExistence type="predicted"/>
<evidence type="ECO:0000313" key="3">
    <source>
        <dbReference type="Proteomes" id="UP000199612"/>
    </source>
</evidence>
<dbReference type="InterPro" id="IPR016181">
    <property type="entry name" value="Acyl_CoA_acyltransferase"/>
</dbReference>